<evidence type="ECO:0000313" key="2">
    <source>
        <dbReference type="Proteomes" id="UP001597405"/>
    </source>
</evidence>
<comment type="caution">
    <text evidence="1">The sequence shown here is derived from an EMBL/GenBank/DDBJ whole genome shotgun (WGS) entry which is preliminary data.</text>
</comment>
<organism evidence="1 2">
    <name type="scientific">Mesorhizobium newzealandense</name>
    <dbReference type="NCBI Taxonomy" id="1300302"/>
    <lineage>
        <taxon>Bacteria</taxon>
        <taxon>Pseudomonadati</taxon>
        <taxon>Pseudomonadota</taxon>
        <taxon>Alphaproteobacteria</taxon>
        <taxon>Hyphomicrobiales</taxon>
        <taxon>Phyllobacteriaceae</taxon>
        <taxon>Mesorhizobium</taxon>
    </lineage>
</organism>
<dbReference type="Proteomes" id="UP001597405">
    <property type="component" value="Unassembled WGS sequence"/>
</dbReference>
<keyword evidence="2" id="KW-1185">Reference proteome</keyword>
<name>A0ABW4U6Y1_9HYPH</name>
<accession>A0ABW4U6Y1</accession>
<proteinExistence type="predicted"/>
<evidence type="ECO:0000313" key="1">
    <source>
        <dbReference type="EMBL" id="MFD1983267.1"/>
    </source>
</evidence>
<protein>
    <submittedName>
        <fullName evidence="1">Uncharacterized protein</fullName>
    </submittedName>
</protein>
<gene>
    <name evidence="1" type="ORF">ACFSOZ_11360</name>
</gene>
<dbReference type="EMBL" id="JBHUGZ010000007">
    <property type="protein sequence ID" value="MFD1983267.1"/>
    <property type="molecule type" value="Genomic_DNA"/>
</dbReference>
<sequence>MATTTDPKAYPPIIALIYAAKGCKRNEQALAHATDAPQPTGLLF</sequence>
<reference evidence="2" key="1">
    <citation type="journal article" date="2019" name="Int. J. Syst. Evol. Microbiol.">
        <title>The Global Catalogue of Microorganisms (GCM) 10K type strain sequencing project: providing services to taxonomists for standard genome sequencing and annotation.</title>
        <authorList>
            <consortium name="The Broad Institute Genomics Platform"/>
            <consortium name="The Broad Institute Genome Sequencing Center for Infectious Disease"/>
            <person name="Wu L."/>
            <person name="Ma J."/>
        </authorList>
    </citation>
    <scope>NUCLEOTIDE SEQUENCE [LARGE SCALE GENOMIC DNA]</scope>
    <source>
        <strain evidence="2">CGMCC 1.16225</strain>
    </source>
</reference>
<dbReference type="RefSeq" id="WP_379097381.1">
    <property type="nucleotide sequence ID" value="NZ_JBHUGZ010000007.1"/>
</dbReference>